<evidence type="ECO:0000313" key="3">
    <source>
        <dbReference type="Proteomes" id="UP000033411"/>
    </source>
</evidence>
<protein>
    <submittedName>
        <fullName evidence="2">NADH-ubiquinone oxidoreductase subunit 6</fullName>
    </submittedName>
</protein>
<evidence type="ECO:0000259" key="1">
    <source>
        <dbReference type="Pfam" id="PF01593"/>
    </source>
</evidence>
<dbReference type="PATRIC" id="fig|1293439.3.peg.612"/>
<dbReference type="Gene3D" id="1.10.405.20">
    <property type="match status" value="1"/>
</dbReference>
<dbReference type="InterPro" id="IPR036188">
    <property type="entry name" value="FAD/NAD-bd_sf"/>
</dbReference>
<accession>A0A0F5QIP4</accession>
<dbReference type="Pfam" id="PF01593">
    <property type="entry name" value="Amino_oxidase"/>
    <property type="match status" value="1"/>
</dbReference>
<name>A0A0F5QIP4_9HYPH</name>
<dbReference type="PANTHER" id="PTHR42923:SF17">
    <property type="entry name" value="AMINE OXIDASE DOMAIN-CONTAINING PROTEIN"/>
    <property type="match status" value="1"/>
</dbReference>
<dbReference type="PANTHER" id="PTHR42923">
    <property type="entry name" value="PROTOPORPHYRINOGEN OXIDASE"/>
    <property type="match status" value="1"/>
</dbReference>
<dbReference type="SUPFAM" id="SSF51905">
    <property type="entry name" value="FAD/NAD(P)-binding domain"/>
    <property type="match status" value="1"/>
</dbReference>
<comment type="caution">
    <text evidence="2">The sequence shown here is derived from an EMBL/GenBank/DDBJ whole genome shotgun (WGS) entry which is preliminary data.</text>
</comment>
<keyword evidence="2" id="KW-0830">Ubiquinone</keyword>
<dbReference type="InterPro" id="IPR002937">
    <property type="entry name" value="Amino_oxidase"/>
</dbReference>
<dbReference type="STRING" id="1293439.WH87_05245"/>
<evidence type="ECO:0000313" key="2">
    <source>
        <dbReference type="EMBL" id="KKC39899.1"/>
    </source>
</evidence>
<dbReference type="OrthoDB" id="20837at2"/>
<dbReference type="GO" id="GO:0016491">
    <property type="term" value="F:oxidoreductase activity"/>
    <property type="evidence" value="ECO:0007669"/>
    <property type="project" value="InterPro"/>
</dbReference>
<keyword evidence="3" id="KW-1185">Reference proteome</keyword>
<dbReference type="AlphaFoldDB" id="A0A0F5QIP4"/>
<proteinExistence type="predicted"/>
<sequence length="437" mass="48385">MAVIGSGIAGLSAAWLLAKRHHVTLFEAGDTAGGHSNTVIAETPFGPTPVDTGFIVYNERNYPNLVALFDHLGVKTQASVMTFAASLDDGQFEYCGTGINGLLGQRGNVVRPRFWAMLGDLIRFYRSAPTLLGRTDLGTITLGEYLDREGYAASFIEDHLLPMGAAIWSTTAREMRDYPLLAFVRFFTSHGLFSLVGRPKWRTVSGGSRQYVNKMLTEIGPDIRLGAKIMRVRRFDGKVEVTDANGQQGIFSDVVIASHADQALAMLGDADADEQALLGAFSYTDNLAVLHSDTRLMPQRKRVWSSWNYIGDSLEGENTQLCVTYWMNRLQALDRRANLFLTLNPTREVAADKVMQQFNYAHPLFNQQALDAQQQLWRLQGRRNTWFCGSYFGHGFHEDALQSGLAAAEAIGGVRRPWQVDNESARIALAPVLEAAE</sequence>
<reference evidence="2 3" key="1">
    <citation type="submission" date="2015-03" db="EMBL/GenBank/DDBJ databases">
        <authorList>
            <person name="Lepp D."/>
            <person name="Hassan Y.I."/>
            <person name="Li X.-Z."/>
            <person name="Zhou T."/>
        </authorList>
    </citation>
    <scope>NUCLEOTIDE SEQUENCE [LARGE SCALE GENOMIC DNA]</scope>
    <source>
        <strain evidence="2 3">E84</strain>
    </source>
</reference>
<gene>
    <name evidence="2" type="ORF">WH87_05245</name>
</gene>
<feature type="domain" description="Amine oxidase" evidence="1">
    <location>
        <begin position="8"/>
        <end position="269"/>
    </location>
</feature>
<dbReference type="Proteomes" id="UP000033411">
    <property type="component" value="Unassembled WGS sequence"/>
</dbReference>
<organism evidence="2 3">
    <name type="scientific">Devosia epidermidihirudinis</name>
    <dbReference type="NCBI Taxonomy" id="1293439"/>
    <lineage>
        <taxon>Bacteria</taxon>
        <taxon>Pseudomonadati</taxon>
        <taxon>Pseudomonadota</taxon>
        <taxon>Alphaproteobacteria</taxon>
        <taxon>Hyphomicrobiales</taxon>
        <taxon>Devosiaceae</taxon>
        <taxon>Devosia</taxon>
    </lineage>
</organism>
<dbReference type="InterPro" id="IPR050464">
    <property type="entry name" value="Zeta_carotene_desat/Oxidored"/>
</dbReference>
<dbReference type="Gene3D" id="3.50.50.60">
    <property type="entry name" value="FAD/NAD(P)-binding domain"/>
    <property type="match status" value="1"/>
</dbReference>
<dbReference type="Gene3D" id="3.30.70.1990">
    <property type="match status" value="1"/>
</dbReference>
<dbReference type="EMBL" id="LANJ01000011">
    <property type="protein sequence ID" value="KKC39899.1"/>
    <property type="molecule type" value="Genomic_DNA"/>
</dbReference>